<dbReference type="SUPFAM" id="SSF53218">
    <property type="entry name" value="Molybdenum cofactor biosynthesis proteins"/>
    <property type="match status" value="1"/>
</dbReference>
<sequence length="161" mass="18530">MVRVGILVMARNKEEFMLKNEVHRLKIVKRYLENEGHEIVTSKMMKSNQEDLEKEMKEMADIHKLDLILTIGGIGFRESDIVPEATKNIIHREANSLMQGISCFCLQISRKSLLNRGVAGIRNKTLIVNFPEDNKLLIFILDFALETILRGIKMIKSDKSF</sequence>
<dbReference type="InterPro" id="IPR001453">
    <property type="entry name" value="MoaB/Mog_dom"/>
</dbReference>
<evidence type="ECO:0000259" key="3">
    <source>
        <dbReference type="Pfam" id="PF00994"/>
    </source>
</evidence>
<gene>
    <name evidence="4" type="ORF">E5347_13865</name>
</gene>
<dbReference type="PANTHER" id="PTHR43764:SF1">
    <property type="entry name" value="MOLYBDOPTERIN MOLYBDOTRANSFERASE"/>
    <property type="match status" value="1"/>
</dbReference>
<reference evidence="4 5" key="1">
    <citation type="submission" date="2019-04" db="EMBL/GenBank/DDBJ databases">
        <title>Microbes associate with the intestines of laboratory mice.</title>
        <authorList>
            <person name="Navarre W."/>
            <person name="Wong E."/>
            <person name="Huang K."/>
            <person name="Tropini C."/>
            <person name="Ng K."/>
            <person name="Yu B."/>
        </authorList>
    </citation>
    <scope>NUCLEOTIDE SEQUENCE [LARGE SCALE GENOMIC DNA]</scope>
    <source>
        <strain evidence="4 5">NM50_B9-20</strain>
    </source>
</reference>
<dbReference type="Gene3D" id="3.40.980.10">
    <property type="entry name" value="MoaB/Mog-like domain"/>
    <property type="match status" value="1"/>
</dbReference>
<comment type="caution">
    <text evidence="4">The sequence shown here is derived from an EMBL/GenBank/DDBJ whole genome shotgun (WGS) entry which is preliminary data.</text>
</comment>
<name>A0A4S2DFX7_9CLOT</name>
<dbReference type="OrthoDB" id="9784492at2"/>
<dbReference type="InterPro" id="IPR036425">
    <property type="entry name" value="MoaB/Mog-like_dom_sf"/>
</dbReference>
<keyword evidence="5" id="KW-1185">Reference proteome</keyword>
<dbReference type="RefSeq" id="WP_136007828.1">
    <property type="nucleotide sequence ID" value="NZ_SRYR01000010.1"/>
</dbReference>
<dbReference type="PANTHER" id="PTHR43764">
    <property type="entry name" value="MOLYBDENUM COFACTOR BIOSYNTHESIS"/>
    <property type="match status" value="1"/>
</dbReference>
<dbReference type="Proteomes" id="UP000306888">
    <property type="component" value="Unassembled WGS sequence"/>
</dbReference>
<dbReference type="Pfam" id="PF00994">
    <property type="entry name" value="MoCF_biosynth"/>
    <property type="match status" value="1"/>
</dbReference>
<evidence type="ECO:0000313" key="4">
    <source>
        <dbReference type="EMBL" id="TGY40939.1"/>
    </source>
</evidence>
<dbReference type="AlphaFoldDB" id="A0A4S2DFX7"/>
<accession>A0A4S2DFX7</accession>
<proteinExistence type="predicted"/>
<dbReference type="EMBL" id="SRYR01000010">
    <property type="protein sequence ID" value="TGY40939.1"/>
    <property type="molecule type" value="Genomic_DNA"/>
</dbReference>
<feature type="domain" description="MoaB/Mog" evidence="3">
    <location>
        <begin position="26"/>
        <end position="131"/>
    </location>
</feature>
<organism evidence="4 5">
    <name type="scientific">Clostridium sartagoforme</name>
    <dbReference type="NCBI Taxonomy" id="84031"/>
    <lineage>
        <taxon>Bacteria</taxon>
        <taxon>Bacillati</taxon>
        <taxon>Bacillota</taxon>
        <taxon>Clostridia</taxon>
        <taxon>Eubacteriales</taxon>
        <taxon>Clostridiaceae</taxon>
        <taxon>Clostridium</taxon>
    </lineage>
</organism>
<evidence type="ECO:0000256" key="1">
    <source>
        <dbReference type="ARBA" id="ARBA00005046"/>
    </source>
</evidence>
<evidence type="ECO:0000256" key="2">
    <source>
        <dbReference type="ARBA" id="ARBA00023150"/>
    </source>
</evidence>
<keyword evidence="2" id="KW-0501">Molybdenum cofactor biosynthesis</keyword>
<protein>
    <submittedName>
        <fullName evidence="4">Molybdenum cofactor biosynthesis protein</fullName>
    </submittedName>
</protein>
<comment type="pathway">
    <text evidence="1">Cofactor biosynthesis; molybdopterin biosynthesis.</text>
</comment>
<evidence type="ECO:0000313" key="5">
    <source>
        <dbReference type="Proteomes" id="UP000306888"/>
    </source>
</evidence>
<dbReference type="InterPro" id="IPR051920">
    <property type="entry name" value="MPT_Adenylyltrnsfr/MoaC-Rel"/>
</dbReference>
<dbReference type="GO" id="GO:0006777">
    <property type="term" value="P:Mo-molybdopterin cofactor biosynthetic process"/>
    <property type="evidence" value="ECO:0007669"/>
    <property type="project" value="UniProtKB-KW"/>
</dbReference>